<dbReference type="Proteomes" id="UP000664859">
    <property type="component" value="Unassembled WGS sequence"/>
</dbReference>
<feature type="chain" id="PRO_5032398813" description="Secreted protein" evidence="2">
    <location>
        <begin position="26"/>
        <end position="99"/>
    </location>
</feature>
<name>A0A836CH88_9STRA</name>
<reference evidence="3" key="1">
    <citation type="submission" date="2021-02" db="EMBL/GenBank/DDBJ databases">
        <title>First Annotated Genome of the Yellow-green Alga Tribonema minus.</title>
        <authorList>
            <person name="Mahan K.M."/>
        </authorList>
    </citation>
    <scope>NUCLEOTIDE SEQUENCE</scope>
    <source>
        <strain evidence="3">UTEX B ZZ1240</strain>
    </source>
</reference>
<feature type="compositionally biased region" description="Basic residues" evidence="1">
    <location>
        <begin position="73"/>
        <end position="99"/>
    </location>
</feature>
<keyword evidence="2" id="KW-0732">Signal</keyword>
<feature type="region of interest" description="Disordered" evidence="1">
    <location>
        <begin position="64"/>
        <end position="99"/>
    </location>
</feature>
<keyword evidence="4" id="KW-1185">Reference proteome</keyword>
<comment type="caution">
    <text evidence="3">The sequence shown here is derived from an EMBL/GenBank/DDBJ whole genome shotgun (WGS) entry which is preliminary data.</text>
</comment>
<evidence type="ECO:0000256" key="2">
    <source>
        <dbReference type="SAM" id="SignalP"/>
    </source>
</evidence>
<protein>
    <recommendedName>
        <fullName evidence="5">Secreted protein</fullName>
    </recommendedName>
</protein>
<organism evidence="3 4">
    <name type="scientific">Tribonema minus</name>
    <dbReference type="NCBI Taxonomy" id="303371"/>
    <lineage>
        <taxon>Eukaryota</taxon>
        <taxon>Sar</taxon>
        <taxon>Stramenopiles</taxon>
        <taxon>Ochrophyta</taxon>
        <taxon>PX clade</taxon>
        <taxon>Xanthophyceae</taxon>
        <taxon>Tribonematales</taxon>
        <taxon>Tribonemataceae</taxon>
        <taxon>Tribonema</taxon>
    </lineage>
</organism>
<accession>A0A836CH88</accession>
<dbReference type="AlphaFoldDB" id="A0A836CH88"/>
<evidence type="ECO:0000313" key="3">
    <source>
        <dbReference type="EMBL" id="KAG5185454.1"/>
    </source>
</evidence>
<evidence type="ECO:0000313" key="4">
    <source>
        <dbReference type="Proteomes" id="UP000664859"/>
    </source>
</evidence>
<proteinExistence type="predicted"/>
<evidence type="ECO:0008006" key="5">
    <source>
        <dbReference type="Google" id="ProtNLM"/>
    </source>
</evidence>
<sequence>MRSRVYSETMLPLLLLCAPSLLTEATTLALSMPRSATVAVFTPSVQRAHTSRLAAALRWRHSPSPQLRAWPPLRRRRPRRQRQARQCQQRHRCRQRRRP</sequence>
<gene>
    <name evidence="3" type="ORF">JKP88DRAFT_236844</name>
</gene>
<feature type="signal peptide" evidence="2">
    <location>
        <begin position="1"/>
        <end position="25"/>
    </location>
</feature>
<dbReference type="EMBL" id="JAFCMP010000132">
    <property type="protein sequence ID" value="KAG5185454.1"/>
    <property type="molecule type" value="Genomic_DNA"/>
</dbReference>
<evidence type="ECO:0000256" key="1">
    <source>
        <dbReference type="SAM" id="MobiDB-lite"/>
    </source>
</evidence>